<evidence type="ECO:0000313" key="3">
    <source>
        <dbReference type="Proteomes" id="UP000736335"/>
    </source>
</evidence>
<comment type="caution">
    <text evidence="2">The sequence shown here is derived from an EMBL/GenBank/DDBJ whole genome shotgun (WGS) entry which is preliminary data.</text>
</comment>
<reference evidence="2" key="1">
    <citation type="journal article" date="2020" name="Nat. Commun.">
        <title>Large-scale genome sequencing of mycorrhizal fungi provides insights into the early evolution of symbiotic traits.</title>
        <authorList>
            <person name="Miyauchi S."/>
            <person name="Kiss E."/>
            <person name="Kuo A."/>
            <person name="Drula E."/>
            <person name="Kohler A."/>
            <person name="Sanchez-Garcia M."/>
            <person name="Morin E."/>
            <person name="Andreopoulos B."/>
            <person name="Barry K.W."/>
            <person name="Bonito G."/>
            <person name="Buee M."/>
            <person name="Carver A."/>
            <person name="Chen C."/>
            <person name="Cichocki N."/>
            <person name="Clum A."/>
            <person name="Culley D."/>
            <person name="Crous P.W."/>
            <person name="Fauchery L."/>
            <person name="Girlanda M."/>
            <person name="Hayes R.D."/>
            <person name="Keri Z."/>
            <person name="LaButti K."/>
            <person name="Lipzen A."/>
            <person name="Lombard V."/>
            <person name="Magnuson J."/>
            <person name="Maillard F."/>
            <person name="Murat C."/>
            <person name="Nolan M."/>
            <person name="Ohm R.A."/>
            <person name="Pangilinan J."/>
            <person name="Pereira M.F."/>
            <person name="Perotto S."/>
            <person name="Peter M."/>
            <person name="Pfister S."/>
            <person name="Riley R."/>
            <person name="Sitrit Y."/>
            <person name="Stielow J.B."/>
            <person name="Szollosi G."/>
            <person name="Zifcakova L."/>
            <person name="Stursova M."/>
            <person name="Spatafora J.W."/>
            <person name="Tedersoo L."/>
            <person name="Vaario L.M."/>
            <person name="Yamada A."/>
            <person name="Yan M."/>
            <person name="Wang P."/>
            <person name="Xu J."/>
            <person name="Bruns T."/>
            <person name="Baldrian P."/>
            <person name="Vilgalys R."/>
            <person name="Dunand C."/>
            <person name="Henrissat B."/>
            <person name="Grigoriev I.V."/>
            <person name="Hibbett D."/>
            <person name="Nagy L.G."/>
            <person name="Martin F.M."/>
        </authorList>
    </citation>
    <scope>NUCLEOTIDE SEQUENCE</scope>
    <source>
        <strain evidence="2">UH-Tt-Lm1</strain>
    </source>
</reference>
<feature type="region of interest" description="Disordered" evidence="1">
    <location>
        <begin position="122"/>
        <end position="156"/>
    </location>
</feature>
<reference evidence="2" key="2">
    <citation type="submission" date="2020-11" db="EMBL/GenBank/DDBJ databases">
        <authorList>
            <consortium name="DOE Joint Genome Institute"/>
            <person name="Kuo A."/>
            <person name="Miyauchi S."/>
            <person name="Kiss E."/>
            <person name="Drula E."/>
            <person name="Kohler A."/>
            <person name="Sanchez-Garcia M."/>
            <person name="Andreopoulos B."/>
            <person name="Barry K.W."/>
            <person name="Bonito G."/>
            <person name="Buee M."/>
            <person name="Carver A."/>
            <person name="Chen C."/>
            <person name="Cichocki N."/>
            <person name="Clum A."/>
            <person name="Culley D."/>
            <person name="Crous P.W."/>
            <person name="Fauchery L."/>
            <person name="Girlanda M."/>
            <person name="Hayes R."/>
            <person name="Keri Z."/>
            <person name="Labutti K."/>
            <person name="Lipzen A."/>
            <person name="Lombard V."/>
            <person name="Magnuson J."/>
            <person name="Maillard F."/>
            <person name="Morin E."/>
            <person name="Murat C."/>
            <person name="Nolan M."/>
            <person name="Ohm R."/>
            <person name="Pangilinan J."/>
            <person name="Pereira M."/>
            <person name="Perotto S."/>
            <person name="Peter M."/>
            <person name="Riley R."/>
            <person name="Sitrit Y."/>
            <person name="Stielow B."/>
            <person name="Szollosi G."/>
            <person name="Zifcakova L."/>
            <person name="Stursova M."/>
            <person name="Spatafora J.W."/>
            <person name="Tedersoo L."/>
            <person name="Vaario L.-M."/>
            <person name="Yamada A."/>
            <person name="Yan M."/>
            <person name="Wang P."/>
            <person name="Xu J."/>
            <person name="Bruns T."/>
            <person name="Baldrian P."/>
            <person name="Vilgalys R."/>
            <person name="Henrissat B."/>
            <person name="Grigoriev I.V."/>
            <person name="Hibbett D."/>
            <person name="Nagy L.G."/>
            <person name="Martin F.M."/>
        </authorList>
    </citation>
    <scope>NUCLEOTIDE SEQUENCE</scope>
    <source>
        <strain evidence="2">UH-Tt-Lm1</strain>
    </source>
</reference>
<feature type="region of interest" description="Disordered" evidence="1">
    <location>
        <begin position="38"/>
        <end position="110"/>
    </location>
</feature>
<evidence type="ECO:0000256" key="1">
    <source>
        <dbReference type="SAM" id="MobiDB-lite"/>
    </source>
</evidence>
<dbReference type="AlphaFoldDB" id="A0A9P6H842"/>
<evidence type="ECO:0000313" key="2">
    <source>
        <dbReference type="EMBL" id="KAF9781259.1"/>
    </source>
</evidence>
<feature type="compositionally biased region" description="Basic and acidic residues" evidence="1">
    <location>
        <begin position="137"/>
        <end position="148"/>
    </location>
</feature>
<organism evidence="2 3">
    <name type="scientific">Thelephora terrestris</name>
    <dbReference type="NCBI Taxonomy" id="56493"/>
    <lineage>
        <taxon>Eukaryota</taxon>
        <taxon>Fungi</taxon>
        <taxon>Dikarya</taxon>
        <taxon>Basidiomycota</taxon>
        <taxon>Agaricomycotina</taxon>
        <taxon>Agaricomycetes</taxon>
        <taxon>Thelephorales</taxon>
        <taxon>Thelephoraceae</taxon>
        <taxon>Thelephora</taxon>
    </lineage>
</organism>
<gene>
    <name evidence="2" type="ORF">BJ322DRAFT_1220687</name>
</gene>
<accession>A0A9P6H842</accession>
<feature type="compositionally biased region" description="Basic residues" evidence="1">
    <location>
        <begin position="14"/>
        <end position="25"/>
    </location>
</feature>
<keyword evidence="3" id="KW-1185">Reference proteome</keyword>
<sequence>MKWRRGGKSGVPRGGRKTGRTRRQRVGVVLILLGGAPRAGLDDYRGFKNWPEGDSTPLSKFHEILRAPGEKDRTELDPRNRRSDERTDHGMQQYSLENVNRRDLVETPEEERIAECGTKLRRGRGGGECVGRGAMADSDRSEVERAVGPRETSGGKFDRRDLFKEIRLKTD</sequence>
<name>A0A9P6H842_9AGAM</name>
<protein>
    <submittedName>
        <fullName evidence="2">Uncharacterized protein</fullName>
    </submittedName>
</protein>
<dbReference type="Proteomes" id="UP000736335">
    <property type="component" value="Unassembled WGS sequence"/>
</dbReference>
<feature type="region of interest" description="Disordered" evidence="1">
    <location>
        <begin position="1"/>
        <end position="25"/>
    </location>
</feature>
<dbReference type="EMBL" id="WIUZ02000014">
    <property type="protein sequence ID" value="KAF9781259.1"/>
    <property type="molecule type" value="Genomic_DNA"/>
</dbReference>
<feature type="compositionally biased region" description="Basic and acidic residues" evidence="1">
    <location>
        <begin position="60"/>
        <end position="89"/>
    </location>
</feature>
<feature type="compositionally biased region" description="Basic and acidic residues" evidence="1">
    <location>
        <begin position="99"/>
        <end position="110"/>
    </location>
</feature>
<proteinExistence type="predicted"/>